<dbReference type="Pfam" id="PF01494">
    <property type="entry name" value="FAD_binding_3"/>
    <property type="match status" value="1"/>
</dbReference>
<dbReference type="OrthoDB" id="16820at2759"/>
<reference evidence="7 8" key="1">
    <citation type="submission" date="2015-09" db="EMBL/GenBank/DDBJ databases">
        <title>Draft genome of a European isolate of the apple canker pathogen Neonectria ditissima.</title>
        <authorList>
            <person name="Gomez-Cortecero A."/>
            <person name="Harrison R.J."/>
            <person name="Armitage A.D."/>
        </authorList>
    </citation>
    <scope>NUCLEOTIDE SEQUENCE [LARGE SCALE GENOMIC DNA]</scope>
    <source>
        <strain evidence="7 8">R09/05</strain>
    </source>
</reference>
<feature type="domain" description="FAD-binding" evidence="6">
    <location>
        <begin position="168"/>
        <end position="311"/>
    </location>
</feature>
<evidence type="ECO:0000256" key="5">
    <source>
        <dbReference type="ARBA" id="ARBA00023033"/>
    </source>
</evidence>
<sequence length="408" mass="45157">MKIAIVGCGLAGMSSYLALRKFLPGDHEVTIYESHAPEPGRDPLADDLDSSKGVAPQGGVIGISANGMRVLHSLDPAIHATIKQRGFAYETIRLRSSSGFDLAVESRSQREDDSTMIMARQITWGTLREAIPDDDVVIRKVLKVTKRGQSGNSKPLISFADGGSAEFDLVVGADGVHSTVRKQFFGAQGADYSAVFSAYRPTKDDSLTWWSLYETKEPPSKKEVPREFVSTMLQNMYGDWKEENVQEVLKKATAPFIYPIWTVPELPTWGDGGVVLVGDAAHAMTPDIGQGTSQAFEDSEALGLILGRALQQKDIPEATAVDLTVKGLYECRLPRLTKIKHLNAEAQTHSGRRNFWVQKLIFFCIWIMPSFTWLRDMIYGSGHRTDEILFGWDADAEARKVVEKSRAF</sequence>
<protein>
    <recommendedName>
        <fullName evidence="6">FAD-binding domain-containing protein</fullName>
    </recommendedName>
</protein>
<proteinExistence type="inferred from homology"/>
<comment type="caution">
    <text evidence="7">The sequence shown here is derived from an EMBL/GenBank/DDBJ whole genome shotgun (WGS) entry which is preliminary data.</text>
</comment>
<dbReference type="SUPFAM" id="SSF51905">
    <property type="entry name" value="FAD/NAD(P)-binding domain"/>
    <property type="match status" value="1"/>
</dbReference>
<dbReference type="EMBL" id="LKCW01000006">
    <property type="protein sequence ID" value="KPM45607.1"/>
    <property type="molecule type" value="Genomic_DNA"/>
</dbReference>
<dbReference type="PANTHER" id="PTHR13789:SF309">
    <property type="entry name" value="PUTATIVE (AFU_ORTHOLOGUE AFUA_6G14510)-RELATED"/>
    <property type="match status" value="1"/>
</dbReference>
<name>A0A0P7BVS7_9HYPO</name>
<evidence type="ECO:0000256" key="3">
    <source>
        <dbReference type="ARBA" id="ARBA00022827"/>
    </source>
</evidence>
<evidence type="ECO:0000313" key="7">
    <source>
        <dbReference type="EMBL" id="KPM45607.1"/>
    </source>
</evidence>
<evidence type="ECO:0000256" key="4">
    <source>
        <dbReference type="ARBA" id="ARBA00023002"/>
    </source>
</evidence>
<keyword evidence="4" id="KW-0560">Oxidoreductase</keyword>
<dbReference type="InterPro" id="IPR050493">
    <property type="entry name" value="FAD-dep_Monooxygenase_BioMet"/>
</dbReference>
<dbReference type="InterPro" id="IPR036188">
    <property type="entry name" value="FAD/NAD-bd_sf"/>
</dbReference>
<gene>
    <name evidence="7" type="ORF">AK830_g931</name>
</gene>
<keyword evidence="3" id="KW-0274">FAD</keyword>
<dbReference type="GO" id="GO:0071949">
    <property type="term" value="F:FAD binding"/>
    <property type="evidence" value="ECO:0007669"/>
    <property type="project" value="InterPro"/>
</dbReference>
<accession>A0A0P7BVS7</accession>
<evidence type="ECO:0000313" key="8">
    <source>
        <dbReference type="Proteomes" id="UP000050424"/>
    </source>
</evidence>
<keyword evidence="2" id="KW-0285">Flavoprotein</keyword>
<dbReference type="Gene3D" id="3.50.50.60">
    <property type="entry name" value="FAD/NAD(P)-binding domain"/>
    <property type="match status" value="1"/>
</dbReference>
<dbReference type="STRING" id="78410.A0A0P7BVS7"/>
<dbReference type="PANTHER" id="PTHR13789">
    <property type="entry name" value="MONOOXYGENASE"/>
    <property type="match status" value="1"/>
</dbReference>
<keyword evidence="5" id="KW-0503">Monooxygenase</keyword>
<dbReference type="Proteomes" id="UP000050424">
    <property type="component" value="Unassembled WGS sequence"/>
</dbReference>
<dbReference type="GO" id="GO:0004497">
    <property type="term" value="F:monooxygenase activity"/>
    <property type="evidence" value="ECO:0007669"/>
    <property type="project" value="UniProtKB-KW"/>
</dbReference>
<evidence type="ECO:0000256" key="1">
    <source>
        <dbReference type="ARBA" id="ARBA00007992"/>
    </source>
</evidence>
<keyword evidence="8" id="KW-1185">Reference proteome</keyword>
<organism evidence="7 8">
    <name type="scientific">Neonectria ditissima</name>
    <dbReference type="NCBI Taxonomy" id="78410"/>
    <lineage>
        <taxon>Eukaryota</taxon>
        <taxon>Fungi</taxon>
        <taxon>Dikarya</taxon>
        <taxon>Ascomycota</taxon>
        <taxon>Pezizomycotina</taxon>
        <taxon>Sordariomycetes</taxon>
        <taxon>Hypocreomycetidae</taxon>
        <taxon>Hypocreales</taxon>
        <taxon>Nectriaceae</taxon>
        <taxon>Neonectria</taxon>
    </lineage>
</organism>
<comment type="similarity">
    <text evidence="1">Belongs to the paxM FAD-dependent monooxygenase family.</text>
</comment>
<dbReference type="InterPro" id="IPR002938">
    <property type="entry name" value="FAD-bd"/>
</dbReference>
<dbReference type="AlphaFoldDB" id="A0A0P7BVS7"/>
<evidence type="ECO:0000259" key="6">
    <source>
        <dbReference type="Pfam" id="PF01494"/>
    </source>
</evidence>
<dbReference type="PRINTS" id="PR00420">
    <property type="entry name" value="RNGMNOXGNASE"/>
</dbReference>
<evidence type="ECO:0000256" key="2">
    <source>
        <dbReference type="ARBA" id="ARBA00022630"/>
    </source>
</evidence>